<comment type="caution">
    <text evidence="3">The sequence shown here is derived from an EMBL/GenBank/DDBJ whole genome shotgun (WGS) entry which is preliminary data.</text>
</comment>
<reference evidence="3 4" key="1">
    <citation type="submission" date="2024-10" db="EMBL/GenBank/DDBJ databases">
        <authorList>
            <person name="Kim D."/>
        </authorList>
    </citation>
    <scope>NUCLEOTIDE SEQUENCE [LARGE SCALE GENOMIC DNA]</scope>
    <source>
        <strain evidence="3">Taebaek</strain>
    </source>
</reference>
<accession>A0ABD2IMT8</accession>
<feature type="chain" id="PRO_5044747355" description="Secreted protein" evidence="2">
    <location>
        <begin position="20"/>
        <end position="70"/>
    </location>
</feature>
<sequence>MNSYLALFVFITIIIAVDSGILAHRRFVNQETEPLPDGKTASNPDVIGMNGQHQPDVRTKRNVKCGEKSG</sequence>
<evidence type="ECO:0000313" key="4">
    <source>
        <dbReference type="Proteomes" id="UP001620645"/>
    </source>
</evidence>
<dbReference type="EMBL" id="JBICCN010000303">
    <property type="protein sequence ID" value="KAL3079382.1"/>
    <property type="molecule type" value="Genomic_DNA"/>
</dbReference>
<gene>
    <name evidence="3" type="ORF">niasHS_012752</name>
</gene>
<keyword evidence="4" id="KW-1185">Reference proteome</keyword>
<feature type="compositionally biased region" description="Basic and acidic residues" evidence="1">
    <location>
        <begin position="55"/>
        <end position="70"/>
    </location>
</feature>
<name>A0ABD2IMT8_HETSC</name>
<evidence type="ECO:0000313" key="3">
    <source>
        <dbReference type="EMBL" id="KAL3079382.1"/>
    </source>
</evidence>
<feature type="signal peptide" evidence="2">
    <location>
        <begin position="1"/>
        <end position="19"/>
    </location>
</feature>
<dbReference type="AlphaFoldDB" id="A0ABD2IMT8"/>
<protein>
    <recommendedName>
        <fullName evidence="5">Secreted protein</fullName>
    </recommendedName>
</protein>
<keyword evidence="2" id="KW-0732">Signal</keyword>
<proteinExistence type="predicted"/>
<evidence type="ECO:0000256" key="2">
    <source>
        <dbReference type="SAM" id="SignalP"/>
    </source>
</evidence>
<evidence type="ECO:0000256" key="1">
    <source>
        <dbReference type="SAM" id="MobiDB-lite"/>
    </source>
</evidence>
<feature type="region of interest" description="Disordered" evidence="1">
    <location>
        <begin position="32"/>
        <end position="70"/>
    </location>
</feature>
<organism evidence="3 4">
    <name type="scientific">Heterodera schachtii</name>
    <name type="common">Sugarbeet cyst nematode worm</name>
    <name type="synonym">Tylenchus schachtii</name>
    <dbReference type="NCBI Taxonomy" id="97005"/>
    <lineage>
        <taxon>Eukaryota</taxon>
        <taxon>Metazoa</taxon>
        <taxon>Ecdysozoa</taxon>
        <taxon>Nematoda</taxon>
        <taxon>Chromadorea</taxon>
        <taxon>Rhabditida</taxon>
        <taxon>Tylenchina</taxon>
        <taxon>Tylenchomorpha</taxon>
        <taxon>Tylenchoidea</taxon>
        <taxon>Heteroderidae</taxon>
        <taxon>Heteroderinae</taxon>
        <taxon>Heterodera</taxon>
    </lineage>
</organism>
<dbReference type="Proteomes" id="UP001620645">
    <property type="component" value="Unassembled WGS sequence"/>
</dbReference>
<evidence type="ECO:0008006" key="5">
    <source>
        <dbReference type="Google" id="ProtNLM"/>
    </source>
</evidence>